<evidence type="ECO:0000313" key="2">
    <source>
        <dbReference type="Proteomes" id="UP000639338"/>
    </source>
</evidence>
<gene>
    <name evidence="1" type="ORF">HCN44_009279</name>
</gene>
<dbReference type="PANTHER" id="PTHR37962:SF2">
    <property type="entry name" value="MALE STERILE (3) 76CA"/>
    <property type="match status" value="1"/>
</dbReference>
<dbReference type="Proteomes" id="UP000639338">
    <property type="component" value="Unassembled WGS sequence"/>
</dbReference>
<organism evidence="1 2">
    <name type="scientific">Aphidius gifuensis</name>
    <name type="common">Parasitoid wasp</name>
    <dbReference type="NCBI Taxonomy" id="684658"/>
    <lineage>
        <taxon>Eukaryota</taxon>
        <taxon>Metazoa</taxon>
        <taxon>Ecdysozoa</taxon>
        <taxon>Arthropoda</taxon>
        <taxon>Hexapoda</taxon>
        <taxon>Insecta</taxon>
        <taxon>Pterygota</taxon>
        <taxon>Neoptera</taxon>
        <taxon>Endopterygota</taxon>
        <taxon>Hymenoptera</taxon>
        <taxon>Apocrita</taxon>
        <taxon>Ichneumonoidea</taxon>
        <taxon>Braconidae</taxon>
        <taxon>Aphidiinae</taxon>
        <taxon>Aphidius</taxon>
    </lineage>
</organism>
<accession>A0A834Y4E8</accession>
<dbReference type="EMBL" id="JACMRX010000001">
    <property type="protein sequence ID" value="KAF7997881.1"/>
    <property type="molecule type" value="Genomic_DNA"/>
</dbReference>
<protein>
    <submittedName>
        <fullName evidence="1">Uncharacterized protein</fullName>
    </submittedName>
</protein>
<reference evidence="1 2" key="1">
    <citation type="submission" date="2020-08" db="EMBL/GenBank/DDBJ databases">
        <title>Aphidius gifuensis genome sequencing and assembly.</title>
        <authorList>
            <person name="Du Z."/>
        </authorList>
    </citation>
    <scope>NUCLEOTIDE SEQUENCE [LARGE SCALE GENOMIC DNA]</scope>
    <source>
        <strain evidence="1">YNYX2018</strain>
        <tissue evidence="1">Adults</tissue>
    </source>
</reference>
<dbReference type="PANTHER" id="PTHR37962">
    <property type="entry name" value="MALE STERILE (3) 76CA"/>
    <property type="match status" value="1"/>
</dbReference>
<proteinExistence type="predicted"/>
<dbReference type="OrthoDB" id="5797993at2759"/>
<sequence>MAMKLPPLFDFDFPKYVKDTSYKNINVYWYEQNFTQSRYPPGQEISEACTIICLLVAQRIANSKILIWNVETCPQLDIFIAESIIEGNDIHAWIVERGLVSHPYLNTDEALKFGGKRLKTLKEWKFHVFKEDIELNLCNNIQLFLKEWYKKPKAESLIMLLITCGRTNLFLFQGNTERVTFFDPHAHPTERFSNRGLVVSQTKLDKLDYLCDWYTQEILNNCFNVQARQYELAFLYYDKSSCCKNEGYPCDCGCSKC</sequence>
<comment type="caution">
    <text evidence="1">The sequence shown here is derived from an EMBL/GenBank/DDBJ whole genome shotgun (WGS) entry which is preliminary data.</text>
</comment>
<name>A0A834Y4E8_APHGI</name>
<dbReference type="AlphaFoldDB" id="A0A834Y4E8"/>
<evidence type="ECO:0000313" key="1">
    <source>
        <dbReference type="EMBL" id="KAF7997881.1"/>
    </source>
</evidence>
<keyword evidence="2" id="KW-1185">Reference proteome</keyword>